<feature type="region of interest" description="Disordered" evidence="1">
    <location>
        <begin position="176"/>
        <end position="205"/>
    </location>
</feature>
<dbReference type="GO" id="GO:0004713">
    <property type="term" value="F:protein tyrosine kinase activity"/>
    <property type="evidence" value="ECO:0007669"/>
    <property type="project" value="InterPro"/>
</dbReference>
<dbReference type="EMBL" id="CAJVPY010005850">
    <property type="protein sequence ID" value="CAG8651673.1"/>
    <property type="molecule type" value="Genomic_DNA"/>
</dbReference>
<dbReference type="PANTHER" id="PTHR44329">
    <property type="entry name" value="SERINE/THREONINE-PROTEIN KINASE TNNI3K-RELATED"/>
    <property type="match status" value="1"/>
</dbReference>
<dbReference type="Proteomes" id="UP000789405">
    <property type="component" value="Unassembled WGS sequence"/>
</dbReference>
<feature type="region of interest" description="Disordered" evidence="1">
    <location>
        <begin position="141"/>
        <end position="161"/>
    </location>
</feature>
<organism evidence="3 4">
    <name type="scientific">Dentiscutata erythropus</name>
    <dbReference type="NCBI Taxonomy" id="1348616"/>
    <lineage>
        <taxon>Eukaryota</taxon>
        <taxon>Fungi</taxon>
        <taxon>Fungi incertae sedis</taxon>
        <taxon>Mucoromycota</taxon>
        <taxon>Glomeromycotina</taxon>
        <taxon>Glomeromycetes</taxon>
        <taxon>Diversisporales</taxon>
        <taxon>Gigasporaceae</taxon>
        <taxon>Dentiscutata</taxon>
    </lineage>
</organism>
<proteinExistence type="predicted"/>
<evidence type="ECO:0000313" key="3">
    <source>
        <dbReference type="EMBL" id="CAG8651673.1"/>
    </source>
</evidence>
<feature type="region of interest" description="Disordered" evidence="1">
    <location>
        <begin position="230"/>
        <end position="250"/>
    </location>
</feature>
<dbReference type="OrthoDB" id="2432340at2759"/>
<evidence type="ECO:0000313" key="4">
    <source>
        <dbReference type="Proteomes" id="UP000789405"/>
    </source>
</evidence>
<gene>
    <name evidence="3" type="ORF">DERYTH_LOCUS10216</name>
</gene>
<dbReference type="InterPro" id="IPR001245">
    <property type="entry name" value="Ser-Thr/Tyr_kinase_cat_dom"/>
</dbReference>
<dbReference type="InterPro" id="IPR020635">
    <property type="entry name" value="Tyr_kinase_cat_dom"/>
</dbReference>
<dbReference type="Gene3D" id="1.10.510.10">
    <property type="entry name" value="Transferase(Phosphotransferase) domain 1"/>
    <property type="match status" value="1"/>
</dbReference>
<dbReference type="InterPro" id="IPR011009">
    <property type="entry name" value="Kinase-like_dom_sf"/>
</dbReference>
<dbReference type="SUPFAM" id="SSF56112">
    <property type="entry name" value="Protein kinase-like (PK-like)"/>
    <property type="match status" value="1"/>
</dbReference>
<dbReference type="GO" id="GO:0005524">
    <property type="term" value="F:ATP binding"/>
    <property type="evidence" value="ECO:0007669"/>
    <property type="project" value="InterPro"/>
</dbReference>
<feature type="compositionally biased region" description="Polar residues" evidence="1">
    <location>
        <begin position="148"/>
        <end position="158"/>
    </location>
</feature>
<feature type="non-terminal residue" evidence="3">
    <location>
        <position position="489"/>
    </location>
</feature>
<dbReference type="SMART" id="SM00219">
    <property type="entry name" value="TyrKc"/>
    <property type="match status" value="1"/>
</dbReference>
<dbReference type="Pfam" id="PF07714">
    <property type="entry name" value="PK_Tyr_Ser-Thr"/>
    <property type="match status" value="1"/>
</dbReference>
<evidence type="ECO:0000256" key="1">
    <source>
        <dbReference type="SAM" id="MobiDB-lite"/>
    </source>
</evidence>
<dbReference type="InterPro" id="IPR000719">
    <property type="entry name" value="Prot_kinase_dom"/>
</dbReference>
<accession>A0A9N9DXH0</accession>
<dbReference type="InterPro" id="IPR051681">
    <property type="entry name" value="Ser/Thr_Kinases-Pseudokinases"/>
</dbReference>
<reference evidence="3" key="1">
    <citation type="submission" date="2021-06" db="EMBL/GenBank/DDBJ databases">
        <authorList>
            <person name="Kallberg Y."/>
            <person name="Tangrot J."/>
            <person name="Rosling A."/>
        </authorList>
    </citation>
    <scope>NUCLEOTIDE SEQUENCE</scope>
    <source>
        <strain evidence="3">MA453B</strain>
    </source>
</reference>
<dbReference type="GO" id="GO:0004674">
    <property type="term" value="F:protein serine/threonine kinase activity"/>
    <property type="evidence" value="ECO:0007669"/>
    <property type="project" value="TreeGrafter"/>
</dbReference>
<dbReference type="AlphaFoldDB" id="A0A9N9DXH0"/>
<evidence type="ECO:0000259" key="2">
    <source>
        <dbReference type="PROSITE" id="PS50011"/>
    </source>
</evidence>
<feature type="domain" description="Protein kinase" evidence="2">
    <location>
        <begin position="115"/>
        <end position="441"/>
    </location>
</feature>
<keyword evidence="4" id="KW-1185">Reference proteome</keyword>
<sequence length="489" mass="56441">MKSNESLIDDNEFDKNIKEFEEVCKDLDFTWAIYDRNKKELEDKKIMKDINVLTKIMNDMNGSLSEQMEEIAQLSEVVDRSMRRTTSIDSTLIEAYRELKINPQKFGTNKITINNQQDAQLGQSYLGSLNSLNNKTENINPNKHLDNDTCQNNNITSDPNKDESIFISKCDNADMHVGDNIDNQDKSNDDSHPKNNTNNDSNNRESAFISKYDNADKHLEGAFITYLNNQNESNNDTRQKDNVTNGSNRGLKFTQLPCRDMSVINHMIIDKMRLKNNLFYGSIVKGYLKPTVMMKYISKESLKNKEKFEEQHTKTILIDKEKAQISNPLFLELNKDESLILQKIAFLAPEVLKDLSREFTSASDICAFGVIMWSMSSGKPPFENDTDQINLIYKILSENMRETPVIDTPVKYLDLYNKCWEQNLWSRPTIQETCDQLEIILQGDTRISEFVKILIDPDTPASRNYFKDMRARNAYALRIPYSISPLNTL</sequence>
<comment type="caution">
    <text evidence="3">The sequence shown here is derived from an EMBL/GenBank/DDBJ whole genome shotgun (WGS) entry which is preliminary data.</text>
</comment>
<name>A0A9N9DXH0_9GLOM</name>
<feature type="compositionally biased region" description="Basic and acidic residues" evidence="1">
    <location>
        <begin position="176"/>
        <end position="193"/>
    </location>
</feature>
<protein>
    <submittedName>
        <fullName evidence="3">20109_t:CDS:1</fullName>
    </submittedName>
</protein>
<feature type="non-terminal residue" evidence="3">
    <location>
        <position position="1"/>
    </location>
</feature>
<dbReference type="PROSITE" id="PS50011">
    <property type="entry name" value="PROTEIN_KINASE_DOM"/>
    <property type="match status" value="1"/>
</dbReference>